<dbReference type="RefSeq" id="WP_190997000.1">
    <property type="nucleotide sequence ID" value="NZ_JACXSI010000006.1"/>
</dbReference>
<dbReference type="Gene3D" id="3.40.50.1820">
    <property type="entry name" value="alpha/beta hydrolase"/>
    <property type="match status" value="1"/>
</dbReference>
<dbReference type="Pfam" id="PF12146">
    <property type="entry name" value="Hydrolase_4"/>
    <property type="match status" value="1"/>
</dbReference>
<dbReference type="EMBL" id="JACXSI010000006">
    <property type="protein sequence ID" value="MBD3107457.1"/>
    <property type="molecule type" value="Genomic_DNA"/>
</dbReference>
<dbReference type="InterPro" id="IPR029058">
    <property type="entry name" value="AB_hydrolase_fold"/>
</dbReference>
<evidence type="ECO:0000259" key="1">
    <source>
        <dbReference type="Pfam" id="PF12146"/>
    </source>
</evidence>
<accession>A0A927CVD9</accession>
<name>A0A927CVD9_9BACI</name>
<dbReference type="Proteomes" id="UP000602076">
    <property type="component" value="Unassembled WGS sequence"/>
</dbReference>
<dbReference type="AlphaFoldDB" id="A0A927CVD9"/>
<protein>
    <submittedName>
        <fullName evidence="2">Alpha/beta hydrolase</fullName>
    </submittedName>
</protein>
<feature type="domain" description="Serine aminopeptidase S33" evidence="1">
    <location>
        <begin position="55"/>
        <end position="278"/>
    </location>
</feature>
<keyword evidence="2" id="KW-0378">Hydrolase</keyword>
<dbReference type="GO" id="GO:0052689">
    <property type="term" value="F:carboxylic ester hydrolase activity"/>
    <property type="evidence" value="ECO:0007669"/>
    <property type="project" value="TreeGrafter"/>
</dbReference>
<dbReference type="SUPFAM" id="SSF53474">
    <property type="entry name" value="alpha/beta-Hydrolases"/>
    <property type="match status" value="1"/>
</dbReference>
<dbReference type="PANTHER" id="PTHR43265">
    <property type="entry name" value="ESTERASE ESTD"/>
    <property type="match status" value="1"/>
</dbReference>
<organism evidence="2 3">
    <name type="scientific">Peribacillus faecalis</name>
    <dbReference type="NCBI Taxonomy" id="2772559"/>
    <lineage>
        <taxon>Bacteria</taxon>
        <taxon>Bacillati</taxon>
        <taxon>Bacillota</taxon>
        <taxon>Bacilli</taxon>
        <taxon>Bacillales</taxon>
        <taxon>Bacillaceae</taxon>
        <taxon>Peribacillus</taxon>
    </lineage>
</organism>
<dbReference type="PANTHER" id="PTHR43265:SF1">
    <property type="entry name" value="ESTERASE ESTD"/>
    <property type="match status" value="1"/>
</dbReference>
<gene>
    <name evidence="2" type="ORF">IEO70_03685</name>
</gene>
<comment type="caution">
    <text evidence="2">The sequence shown here is derived from an EMBL/GenBank/DDBJ whole genome shotgun (WGS) entry which is preliminary data.</text>
</comment>
<reference evidence="2" key="1">
    <citation type="submission" date="2020-09" db="EMBL/GenBank/DDBJ databases">
        <title>Bacillus faecalis sp. nov., a moderately halophilic bacterium isolated from cow faeces.</title>
        <authorList>
            <person name="Jiang L."/>
            <person name="Lee J."/>
        </authorList>
    </citation>
    <scope>NUCLEOTIDE SEQUENCE</scope>
    <source>
        <strain evidence="2">AGMB 02131</strain>
    </source>
</reference>
<evidence type="ECO:0000313" key="3">
    <source>
        <dbReference type="Proteomes" id="UP000602076"/>
    </source>
</evidence>
<proteinExistence type="predicted"/>
<dbReference type="InterPro" id="IPR053145">
    <property type="entry name" value="AB_hydrolase_Est10"/>
</dbReference>
<keyword evidence="3" id="KW-1185">Reference proteome</keyword>
<evidence type="ECO:0000313" key="2">
    <source>
        <dbReference type="EMBL" id="MBD3107457.1"/>
    </source>
</evidence>
<sequence>MVFDGVEKEVTIPGEYELSATLTVPLGANEPLPAVVIVPGTGSADRDGNLKNFEINLYKNLAKFITSLGFVTIRYDKRGIGKSEGSILTCGMNDLVDDVISNVKYAQQLPNVDSERVILLGHSEGCILNTLAYHRHRVAGLLLIAGAGAGLKSALIYQNELAFQEIQHMNGLKGKLLKLLIKEKSIVKKQNKLFELVQSSTEDIIKIQFRKFPAKWLREHLQVSDEHVLELLKQADCPILVLNGDKDVQADLKHMENIEAFGKENIKCRIIEKMNHILREHNEKLSLLYVKKQYKKQMQSPLHPELLQEIEGWLSSIFLRK</sequence>
<dbReference type="InterPro" id="IPR022742">
    <property type="entry name" value="Hydrolase_4"/>
</dbReference>